<dbReference type="EMBL" id="PGTD01000015">
    <property type="protein sequence ID" value="PJE29742.1"/>
    <property type="molecule type" value="Genomic_DNA"/>
</dbReference>
<sequence>MAPHYTAPLGGAVTQAFDIWSHWFENVGQMGLINVNLGRTAKPELEKRILQEVGSYGRQIGRISEALEVLIDQADLDRTKLSDAQIAALHDFREMVQAVERCKNA</sequence>
<reference evidence="2 3" key="1">
    <citation type="submission" date="2017-09" db="EMBL/GenBank/DDBJ databases">
        <authorList>
            <person name="Ehlers B."/>
            <person name="Leendertz F.H."/>
        </authorList>
    </citation>
    <scope>NUCLEOTIDE SEQUENCE [LARGE SCALE GENOMIC DNA]</scope>
    <source>
        <strain evidence="2 3">CGMCC 1.12662</strain>
    </source>
</reference>
<accession>A0A285J2N9</accession>
<reference evidence="1 4" key="2">
    <citation type="journal article" date="2018" name="Int. J. Syst. Evol. Microbiol.">
        <title>Pseudooceanicola lipolyticus sp. nov., a marine alphaproteobacterium, reclassification of Oceanicola flagellatus as Pseudooceanicola flagellatus comb. nov. and emended description of the genus Pseudooceanicola.</title>
        <authorList>
            <person name="Huang M.-M."/>
            <person name="Guo L.-L."/>
            <person name="Wu Y.-H."/>
            <person name="Lai Q.-L."/>
            <person name="Shao Z.-Z."/>
            <person name="Wang C.-S."/>
            <person name="Wu M."/>
            <person name="Xu X.-W."/>
        </authorList>
    </citation>
    <scope>NUCLEOTIDE SEQUENCE [LARGE SCALE GENOMIC DNA]</scope>
    <source>
        <strain evidence="1 4">Ar-45</strain>
    </source>
</reference>
<keyword evidence="4" id="KW-1185">Reference proteome</keyword>
<evidence type="ECO:0000313" key="4">
    <source>
        <dbReference type="Proteomes" id="UP000231702"/>
    </source>
</evidence>
<dbReference type="AlphaFoldDB" id="A0A285J2N9"/>
<evidence type="ECO:0000313" key="2">
    <source>
        <dbReference type="EMBL" id="SNY54590.1"/>
    </source>
</evidence>
<dbReference type="OrthoDB" id="8447058at2"/>
<proteinExistence type="predicted"/>
<dbReference type="RefSeq" id="WP_097146564.1">
    <property type="nucleotide sequence ID" value="NZ_OBEA01000005.1"/>
</dbReference>
<dbReference type="Proteomes" id="UP000231702">
    <property type="component" value="Unassembled WGS sequence"/>
</dbReference>
<name>A0A285J2N9_9RHOB</name>
<gene>
    <name evidence="1" type="ORF">CVM39_07505</name>
    <name evidence="2" type="ORF">SAMN06297129_2860</name>
</gene>
<dbReference type="EMBL" id="OBEA01000005">
    <property type="protein sequence ID" value="SNY54590.1"/>
    <property type="molecule type" value="Genomic_DNA"/>
</dbReference>
<evidence type="ECO:0000313" key="3">
    <source>
        <dbReference type="Proteomes" id="UP000231655"/>
    </source>
</evidence>
<protein>
    <submittedName>
        <fullName evidence="2">Uncharacterized protein</fullName>
    </submittedName>
</protein>
<organism evidence="2 3">
    <name type="scientific">Pseudooceanicola antarcticus</name>
    <dbReference type="NCBI Taxonomy" id="1247613"/>
    <lineage>
        <taxon>Bacteria</taxon>
        <taxon>Pseudomonadati</taxon>
        <taxon>Pseudomonadota</taxon>
        <taxon>Alphaproteobacteria</taxon>
        <taxon>Rhodobacterales</taxon>
        <taxon>Paracoccaceae</taxon>
        <taxon>Pseudooceanicola</taxon>
    </lineage>
</organism>
<dbReference type="Proteomes" id="UP000231655">
    <property type="component" value="Unassembled WGS sequence"/>
</dbReference>
<evidence type="ECO:0000313" key="1">
    <source>
        <dbReference type="EMBL" id="PJE29742.1"/>
    </source>
</evidence>